<evidence type="ECO:0000313" key="2">
    <source>
        <dbReference type="EMBL" id="QRO80897.1"/>
    </source>
</evidence>
<reference evidence="2 3" key="1">
    <citation type="submission" date="2021-02" db="EMBL/GenBank/DDBJ databases">
        <title>FDA dAtabase for Regulatory Grade micrObial Sequences (FDA-ARGOS): Supporting development and validation of Infectious Disease Dx tests.</title>
        <authorList>
            <person name="Minogue T."/>
            <person name="Wolcott M."/>
            <person name="Wasieloski L."/>
            <person name="Aguilar W."/>
            <person name="Moore D."/>
            <person name="Jaissle J."/>
            <person name="Tallon L."/>
            <person name="Sadzewicz L."/>
            <person name="Zhao X."/>
            <person name="Boylan J."/>
            <person name="Ott S."/>
            <person name="Bowen H."/>
            <person name="Vavikolanu K."/>
            <person name="Mehta A."/>
            <person name="Aluvathingal J."/>
            <person name="Nadendla S."/>
            <person name="Yan Y."/>
            <person name="Sichtig H."/>
        </authorList>
    </citation>
    <scope>NUCLEOTIDE SEQUENCE [LARGE SCALE GENOMIC DNA]</scope>
    <source>
        <strain evidence="2 3">FDAARGOS_1272</strain>
    </source>
</reference>
<dbReference type="GeneID" id="93131055"/>
<keyword evidence="3" id="KW-1185">Reference proteome</keyword>
<dbReference type="Pfam" id="PF13557">
    <property type="entry name" value="Phenol_MetA_deg"/>
    <property type="match status" value="1"/>
</dbReference>
<feature type="signal peptide" evidence="1">
    <location>
        <begin position="1"/>
        <end position="48"/>
    </location>
</feature>
<dbReference type="RefSeq" id="WP_035975573.1">
    <property type="nucleotide sequence ID" value="NZ_CABVPR010000007.1"/>
</dbReference>
<sequence>MEITTQRRASARRRAAAKATAAKATKAVATAGALATTLLYAGTGTAHAAENGAPITPYGVFDFGAGILPPPTPNGTFATRFAYYSAHTLKDAAGNRVPNDFAVDVASWSVAYIRMTNAKLFGANVGFGAVVPFLGMSAHTTVPTPGGAIPLSANPVGIGDIDVQPLILAWSSRNLFVNVALQVQAPTGAYRSTRLINPGSNHWTLSPIVGATYITPGGFELSTSIEIDQHTTNRATDYRSGTEFRQEFAAGRHIGPFTVGIGGYVYRQLSDDRGPNVDGNRSSVNALGPAISYVEPGRPAFWLHVYKEFGAKNRSEGYQIALRAAISF</sequence>
<protein>
    <submittedName>
        <fullName evidence="2">Transporter</fullName>
    </submittedName>
</protein>
<dbReference type="AlphaFoldDB" id="A0A892IIB8"/>
<name>A0A892IIB8_9BURK</name>
<gene>
    <name evidence="2" type="ORF">I6K02_27660</name>
</gene>
<keyword evidence="1" id="KW-0732">Signal</keyword>
<dbReference type="EMBL" id="CP069484">
    <property type="protein sequence ID" value="QRO80897.1"/>
    <property type="molecule type" value="Genomic_DNA"/>
</dbReference>
<dbReference type="InterPro" id="IPR025737">
    <property type="entry name" value="FApF"/>
</dbReference>
<evidence type="ECO:0000256" key="1">
    <source>
        <dbReference type="SAM" id="SignalP"/>
    </source>
</evidence>
<organism evidence="2 3">
    <name type="scientific">Burkholderia dolosa</name>
    <dbReference type="NCBI Taxonomy" id="152500"/>
    <lineage>
        <taxon>Bacteria</taxon>
        <taxon>Pseudomonadati</taxon>
        <taxon>Pseudomonadota</taxon>
        <taxon>Betaproteobacteria</taxon>
        <taxon>Burkholderiales</taxon>
        <taxon>Burkholderiaceae</taxon>
        <taxon>Burkholderia</taxon>
        <taxon>Burkholderia cepacia complex</taxon>
    </lineage>
</organism>
<evidence type="ECO:0000313" key="3">
    <source>
        <dbReference type="Proteomes" id="UP000625568"/>
    </source>
</evidence>
<proteinExistence type="predicted"/>
<feature type="chain" id="PRO_5034628937" evidence="1">
    <location>
        <begin position="49"/>
        <end position="328"/>
    </location>
</feature>
<dbReference type="Proteomes" id="UP000625568">
    <property type="component" value="Chromosome 3"/>
</dbReference>
<accession>A0A892IIB8</accession>